<sequence length="182" mass="20651">MARVAREMVEKAGVDVDRLLELLIKNAAAELTTYYYYTILRANLIGLEGETLKEITEVARIEDRNHFEALVPRIYELGGKLPDCMKEFHDLSACPPARLPDTPTVQEILKVLVAAERCAVRGYTEICNMTAGKDHRTYELSLAILNEEIEHESWFSEFLGEGPSGHFMRRGETSPFVSKFLK</sequence>
<dbReference type="HOGENOM" id="CLU_104506_4_0_0"/>
<dbReference type="InterPro" id="IPR009078">
    <property type="entry name" value="Ferritin-like_SF"/>
</dbReference>
<dbReference type="EMBL" id="CP000916">
    <property type="protein sequence ID" value="ACM22283.1"/>
    <property type="molecule type" value="Genomic_DNA"/>
</dbReference>
<dbReference type="GO" id="GO:0004322">
    <property type="term" value="F:ferroxidase activity"/>
    <property type="evidence" value="ECO:0007669"/>
    <property type="project" value="TreeGrafter"/>
</dbReference>
<dbReference type="STRING" id="309803.CTN_0107"/>
<dbReference type="InterPro" id="IPR053475">
    <property type="entry name" value="DPS"/>
</dbReference>
<dbReference type="NCBIfam" id="NF009990">
    <property type="entry name" value="PRK13456.1"/>
    <property type="match status" value="1"/>
</dbReference>
<keyword evidence="6" id="KW-1185">Reference proteome</keyword>
<organism evidence="5 6">
    <name type="scientific">Thermotoga neapolitana (strain ATCC 49049 / DSM 4359 / NBRC 107923 / NS-E)</name>
    <dbReference type="NCBI Taxonomy" id="309803"/>
    <lineage>
        <taxon>Bacteria</taxon>
        <taxon>Thermotogati</taxon>
        <taxon>Thermotogota</taxon>
        <taxon>Thermotogae</taxon>
        <taxon>Thermotogales</taxon>
        <taxon>Thermotogaceae</taxon>
        <taxon>Thermotoga</taxon>
    </lineage>
</organism>
<dbReference type="SUPFAM" id="SSF47240">
    <property type="entry name" value="Ferritin-like"/>
    <property type="match status" value="1"/>
</dbReference>
<dbReference type="Gene3D" id="1.20.1260.10">
    <property type="match status" value="1"/>
</dbReference>
<dbReference type="InterPro" id="IPR033921">
    <property type="entry name" value="DPSL_diiron-bd_dom"/>
</dbReference>
<keyword evidence="3" id="KW-0479">Metal-binding</keyword>
<dbReference type="GO" id="GO:0005829">
    <property type="term" value="C:cytosol"/>
    <property type="evidence" value="ECO:0007669"/>
    <property type="project" value="TreeGrafter"/>
</dbReference>
<feature type="binding site" evidence="3">
    <location>
        <position position="148"/>
    </location>
    <ligand>
        <name>Fe cation</name>
        <dbReference type="ChEBI" id="CHEBI:24875"/>
    </ligand>
</feature>
<keyword evidence="2 3" id="KW-0408">Iron</keyword>
<dbReference type="GO" id="GO:0006879">
    <property type="term" value="P:intracellular iron ion homeostasis"/>
    <property type="evidence" value="ECO:0007669"/>
    <property type="project" value="UniProtKB-KW"/>
</dbReference>
<dbReference type="Pfam" id="PF00210">
    <property type="entry name" value="Ferritin"/>
    <property type="match status" value="1"/>
</dbReference>
<dbReference type="GO" id="GO:0008199">
    <property type="term" value="F:ferric iron binding"/>
    <property type="evidence" value="ECO:0007669"/>
    <property type="project" value="InterPro"/>
</dbReference>
<reference evidence="5 6" key="1">
    <citation type="journal article" date="2009" name="Biosci. Biotechnol. Biochem.">
        <title>WeGAS: a web-based microbial genome annotation system.</title>
        <authorList>
            <person name="Lee D."/>
            <person name="Seo H."/>
            <person name="Park C."/>
            <person name="Park K."/>
        </authorList>
    </citation>
    <scope>NUCLEOTIDE SEQUENCE [LARGE SCALE GENOMIC DNA]</scope>
    <source>
        <strain evidence="6">ATCC 49049 / DSM 4359 / NBRC 107923 / NS-E</strain>
    </source>
</reference>
<feature type="binding site" evidence="3">
    <location>
        <position position="66"/>
    </location>
    <ligand>
        <name>Fe cation</name>
        <dbReference type="ChEBI" id="CHEBI:24875"/>
    </ligand>
</feature>
<dbReference type="Proteomes" id="UP000000445">
    <property type="component" value="Chromosome"/>
</dbReference>
<evidence type="ECO:0000256" key="1">
    <source>
        <dbReference type="ARBA" id="ARBA00022434"/>
    </source>
</evidence>
<dbReference type="PANTHER" id="PTHR30295:SF1">
    <property type="entry name" value="DNA PROTECTION DURING STARVATION PROTEIN"/>
    <property type="match status" value="1"/>
</dbReference>
<gene>
    <name evidence="5" type="ordered locus">CTN_0107</name>
</gene>
<feature type="binding site" evidence="3">
    <location>
        <position position="30"/>
    </location>
    <ligand>
        <name>Fe cation</name>
        <dbReference type="ChEBI" id="CHEBI:24875"/>
    </ligand>
</feature>
<protein>
    <submittedName>
        <fullName evidence="5">Ferritin, Dps family protein</fullName>
    </submittedName>
</protein>
<feature type="domain" description="Ferritin/DPS" evidence="4">
    <location>
        <begin position="21"/>
        <end position="161"/>
    </location>
</feature>
<evidence type="ECO:0000313" key="5">
    <source>
        <dbReference type="EMBL" id="ACM22283.1"/>
    </source>
</evidence>
<feature type="binding site" evidence="3">
    <location>
        <position position="151"/>
    </location>
    <ligand>
        <name>Fe cation</name>
        <dbReference type="ChEBI" id="CHEBI:24875"/>
    </ligand>
</feature>
<dbReference type="eggNOG" id="COG2406">
    <property type="taxonomic scope" value="Bacteria"/>
</dbReference>
<evidence type="ECO:0000259" key="4">
    <source>
        <dbReference type="Pfam" id="PF00210"/>
    </source>
</evidence>
<dbReference type="CDD" id="cd01052">
    <property type="entry name" value="DPSL"/>
    <property type="match status" value="1"/>
</dbReference>
<evidence type="ECO:0000256" key="3">
    <source>
        <dbReference type="PIRSR" id="PIRSR018063-50"/>
    </source>
</evidence>
<dbReference type="AlphaFoldDB" id="B9KB87"/>
<name>B9KB87_THENN</name>
<dbReference type="InterPro" id="IPR014490">
    <property type="entry name" value="Dps-like"/>
</dbReference>
<proteinExistence type="predicted"/>
<dbReference type="GO" id="GO:0020037">
    <property type="term" value="F:heme binding"/>
    <property type="evidence" value="ECO:0007669"/>
    <property type="project" value="TreeGrafter"/>
</dbReference>
<dbReference type="InterPro" id="IPR012347">
    <property type="entry name" value="Ferritin-like"/>
</dbReference>
<dbReference type="PANTHER" id="PTHR30295">
    <property type="entry name" value="BACTERIOFERRITIN"/>
    <property type="match status" value="1"/>
</dbReference>
<feature type="binding site" evidence="3">
    <location>
        <position position="116"/>
    </location>
    <ligand>
        <name>Fe cation</name>
        <dbReference type="ChEBI" id="CHEBI:24875"/>
    </ligand>
</feature>
<evidence type="ECO:0000313" key="6">
    <source>
        <dbReference type="Proteomes" id="UP000000445"/>
    </source>
</evidence>
<dbReference type="InterPro" id="IPR008331">
    <property type="entry name" value="Ferritin_DPS_dom"/>
</dbReference>
<dbReference type="RefSeq" id="WP_012644993.1">
    <property type="nucleotide sequence ID" value="NC_011978.1"/>
</dbReference>
<dbReference type="NCBIfam" id="NF040955">
    <property type="entry name" value="Arch_DPS"/>
    <property type="match status" value="1"/>
</dbReference>
<keyword evidence="1" id="KW-0409">Iron storage</keyword>
<dbReference type="KEGG" id="tna:CTN_0107"/>
<accession>B9KB87</accession>
<dbReference type="PIRSF" id="PIRSF018063">
    <property type="entry name" value="Ferrtn_UCP018063"/>
    <property type="match status" value="1"/>
</dbReference>
<evidence type="ECO:0000256" key="2">
    <source>
        <dbReference type="ARBA" id="ARBA00023004"/>
    </source>
</evidence>